<dbReference type="Proteomes" id="UP000007266">
    <property type="component" value="Unassembled WGS sequence"/>
</dbReference>
<dbReference type="InParanoid" id="D7EJI6"/>
<keyword evidence="2" id="KW-1185">Reference proteome</keyword>
<dbReference type="EMBL" id="KQ972226">
    <property type="protein sequence ID" value="EFA12761.1"/>
    <property type="molecule type" value="Genomic_DNA"/>
</dbReference>
<accession>D7EJI6</accession>
<protein>
    <recommendedName>
        <fullName evidence="3">Endonuclease/exonuclease/phosphatase domain-containing protein</fullName>
    </recommendedName>
</protein>
<evidence type="ECO:0000313" key="1">
    <source>
        <dbReference type="EMBL" id="EFA12761.1"/>
    </source>
</evidence>
<reference evidence="1 2" key="2">
    <citation type="journal article" date="2010" name="Nucleic Acids Res.">
        <title>BeetleBase in 2010: revisions to provide comprehensive genomic information for Tribolium castaneum.</title>
        <authorList>
            <person name="Kim H.S."/>
            <person name="Murphy T."/>
            <person name="Xia J."/>
            <person name="Caragea D."/>
            <person name="Park Y."/>
            <person name="Beeman R.W."/>
            <person name="Lorenzen M.D."/>
            <person name="Butcher S."/>
            <person name="Manak J.R."/>
            <person name="Brown S.J."/>
        </authorList>
    </citation>
    <scope>NUCLEOTIDE SEQUENCE [LARGE SCALE GENOMIC DNA]</scope>
    <source>
        <strain evidence="1 2">Georgia GA2</strain>
    </source>
</reference>
<sequence>MKILLDEKNEKKRVKEEKSKNKVLKTKVKTVKRKVLQSDSETDEEVIDESQICDDDELDNILQTSEDLCVLCEEAVRHLRHISPTHFSSNNSTPTVIDLILTKNFLLENEPQSLSELNSDHNSVIFEISNLRKDNDNRQITSFKNTNWHNFRQDLDNEIQINHNISTTEQLEHEINQFTKSVQKIRKKHSTTRIVASLRKDKINTG</sequence>
<organism evidence="1 2">
    <name type="scientific">Tribolium castaneum</name>
    <name type="common">Red flour beetle</name>
    <dbReference type="NCBI Taxonomy" id="7070"/>
    <lineage>
        <taxon>Eukaryota</taxon>
        <taxon>Metazoa</taxon>
        <taxon>Ecdysozoa</taxon>
        <taxon>Arthropoda</taxon>
        <taxon>Hexapoda</taxon>
        <taxon>Insecta</taxon>
        <taxon>Pterygota</taxon>
        <taxon>Neoptera</taxon>
        <taxon>Endopterygota</taxon>
        <taxon>Coleoptera</taxon>
        <taxon>Polyphaga</taxon>
        <taxon>Cucujiformia</taxon>
        <taxon>Tenebrionidae</taxon>
        <taxon>Tenebrionidae incertae sedis</taxon>
        <taxon>Tribolium</taxon>
    </lineage>
</organism>
<proteinExistence type="predicted"/>
<evidence type="ECO:0000313" key="2">
    <source>
        <dbReference type="Proteomes" id="UP000007266"/>
    </source>
</evidence>
<dbReference type="PhylomeDB" id="D7EJI6"/>
<name>D7EJI6_TRICA</name>
<dbReference type="AlphaFoldDB" id="D7EJI6"/>
<reference evidence="1 2" key="1">
    <citation type="journal article" date="2008" name="Nature">
        <title>The genome of the model beetle and pest Tribolium castaneum.</title>
        <authorList>
            <consortium name="Tribolium Genome Sequencing Consortium"/>
            <person name="Richards S."/>
            <person name="Gibbs R.A."/>
            <person name="Weinstock G.M."/>
            <person name="Brown S.J."/>
            <person name="Denell R."/>
            <person name="Beeman R.W."/>
            <person name="Gibbs R."/>
            <person name="Beeman R.W."/>
            <person name="Brown S.J."/>
            <person name="Bucher G."/>
            <person name="Friedrich M."/>
            <person name="Grimmelikhuijzen C.J."/>
            <person name="Klingler M."/>
            <person name="Lorenzen M."/>
            <person name="Richards S."/>
            <person name="Roth S."/>
            <person name="Schroder R."/>
            <person name="Tautz D."/>
            <person name="Zdobnov E.M."/>
            <person name="Muzny D."/>
            <person name="Gibbs R.A."/>
            <person name="Weinstock G.M."/>
            <person name="Attaway T."/>
            <person name="Bell S."/>
            <person name="Buhay C.J."/>
            <person name="Chandrabose M.N."/>
            <person name="Chavez D."/>
            <person name="Clerk-Blankenburg K.P."/>
            <person name="Cree A."/>
            <person name="Dao M."/>
            <person name="Davis C."/>
            <person name="Chacko J."/>
            <person name="Dinh H."/>
            <person name="Dugan-Rocha S."/>
            <person name="Fowler G."/>
            <person name="Garner T.T."/>
            <person name="Garnes J."/>
            <person name="Gnirke A."/>
            <person name="Hawes A."/>
            <person name="Hernandez J."/>
            <person name="Hines S."/>
            <person name="Holder M."/>
            <person name="Hume J."/>
            <person name="Jhangiani S.N."/>
            <person name="Joshi V."/>
            <person name="Khan Z.M."/>
            <person name="Jackson L."/>
            <person name="Kovar C."/>
            <person name="Kowis A."/>
            <person name="Lee S."/>
            <person name="Lewis L.R."/>
            <person name="Margolis J."/>
            <person name="Morgan M."/>
            <person name="Nazareth L.V."/>
            <person name="Nguyen N."/>
            <person name="Okwuonu G."/>
            <person name="Parker D."/>
            <person name="Richards S."/>
            <person name="Ruiz S.J."/>
            <person name="Santibanez J."/>
            <person name="Savard J."/>
            <person name="Scherer S.E."/>
            <person name="Schneider B."/>
            <person name="Sodergren E."/>
            <person name="Tautz D."/>
            <person name="Vattahil S."/>
            <person name="Villasana D."/>
            <person name="White C.S."/>
            <person name="Wright R."/>
            <person name="Park Y."/>
            <person name="Beeman R.W."/>
            <person name="Lord J."/>
            <person name="Oppert B."/>
            <person name="Lorenzen M."/>
            <person name="Brown S."/>
            <person name="Wang L."/>
            <person name="Savard J."/>
            <person name="Tautz D."/>
            <person name="Richards S."/>
            <person name="Weinstock G."/>
            <person name="Gibbs R.A."/>
            <person name="Liu Y."/>
            <person name="Worley K."/>
            <person name="Weinstock G."/>
            <person name="Elsik C.G."/>
            <person name="Reese J.T."/>
            <person name="Elhaik E."/>
            <person name="Landan G."/>
            <person name="Graur D."/>
            <person name="Arensburger P."/>
            <person name="Atkinson P."/>
            <person name="Beeman R.W."/>
            <person name="Beidler J."/>
            <person name="Brown S.J."/>
            <person name="Demuth J.P."/>
            <person name="Drury D.W."/>
            <person name="Du Y.Z."/>
            <person name="Fujiwara H."/>
            <person name="Lorenzen M."/>
            <person name="Maselli V."/>
            <person name="Osanai M."/>
            <person name="Park Y."/>
            <person name="Robertson H.M."/>
            <person name="Tu Z."/>
            <person name="Wang J.J."/>
            <person name="Wang S."/>
            <person name="Richards S."/>
            <person name="Song H."/>
            <person name="Zhang L."/>
            <person name="Sodergren E."/>
            <person name="Werner D."/>
            <person name="Stanke M."/>
            <person name="Morgenstern B."/>
            <person name="Solovyev V."/>
            <person name="Kosarev P."/>
            <person name="Brown G."/>
            <person name="Chen H.C."/>
            <person name="Ermolaeva O."/>
            <person name="Hlavina W."/>
            <person name="Kapustin Y."/>
            <person name="Kiryutin B."/>
            <person name="Kitts P."/>
            <person name="Maglott D."/>
            <person name="Pruitt K."/>
            <person name="Sapojnikov V."/>
            <person name="Souvorov A."/>
            <person name="Mackey A.J."/>
            <person name="Waterhouse R.M."/>
            <person name="Wyder S."/>
            <person name="Zdobnov E.M."/>
            <person name="Zdobnov E.M."/>
            <person name="Wyder S."/>
            <person name="Kriventseva E.V."/>
            <person name="Kadowaki T."/>
            <person name="Bork P."/>
            <person name="Aranda M."/>
            <person name="Bao R."/>
            <person name="Beermann A."/>
            <person name="Berns N."/>
            <person name="Bolognesi R."/>
            <person name="Bonneton F."/>
            <person name="Bopp D."/>
            <person name="Brown S.J."/>
            <person name="Bucher G."/>
            <person name="Butts T."/>
            <person name="Chaumot A."/>
            <person name="Denell R.E."/>
            <person name="Ferrier D.E."/>
            <person name="Friedrich M."/>
            <person name="Gordon C.M."/>
            <person name="Jindra M."/>
            <person name="Klingler M."/>
            <person name="Lan Q."/>
            <person name="Lattorff H.M."/>
            <person name="Laudet V."/>
            <person name="von Levetsow C."/>
            <person name="Liu Z."/>
            <person name="Lutz R."/>
            <person name="Lynch J.A."/>
            <person name="da Fonseca R.N."/>
            <person name="Posnien N."/>
            <person name="Reuter R."/>
            <person name="Roth S."/>
            <person name="Savard J."/>
            <person name="Schinko J.B."/>
            <person name="Schmitt C."/>
            <person name="Schoppmeier M."/>
            <person name="Schroder R."/>
            <person name="Shippy T.D."/>
            <person name="Simonnet F."/>
            <person name="Marques-Souza H."/>
            <person name="Tautz D."/>
            <person name="Tomoyasu Y."/>
            <person name="Trauner J."/>
            <person name="Van der Zee M."/>
            <person name="Vervoort M."/>
            <person name="Wittkopp N."/>
            <person name="Wimmer E.A."/>
            <person name="Yang X."/>
            <person name="Jones A.K."/>
            <person name="Sattelle D.B."/>
            <person name="Ebert P.R."/>
            <person name="Nelson D."/>
            <person name="Scott J.G."/>
            <person name="Beeman R.W."/>
            <person name="Muthukrishnan S."/>
            <person name="Kramer K.J."/>
            <person name="Arakane Y."/>
            <person name="Beeman R.W."/>
            <person name="Zhu Q."/>
            <person name="Hogenkamp D."/>
            <person name="Dixit R."/>
            <person name="Oppert B."/>
            <person name="Jiang H."/>
            <person name="Zou Z."/>
            <person name="Marshall J."/>
            <person name="Elpidina E."/>
            <person name="Vinokurov K."/>
            <person name="Oppert C."/>
            <person name="Zou Z."/>
            <person name="Evans J."/>
            <person name="Lu Z."/>
            <person name="Zhao P."/>
            <person name="Sumathipala N."/>
            <person name="Altincicek B."/>
            <person name="Vilcinskas A."/>
            <person name="Williams M."/>
            <person name="Hultmark D."/>
            <person name="Hetru C."/>
            <person name="Jiang H."/>
            <person name="Grimmelikhuijzen C.J."/>
            <person name="Hauser F."/>
            <person name="Cazzamali G."/>
            <person name="Williamson M."/>
            <person name="Park Y."/>
            <person name="Li B."/>
            <person name="Tanaka Y."/>
            <person name="Predel R."/>
            <person name="Neupert S."/>
            <person name="Schachtner J."/>
            <person name="Verleyen P."/>
            <person name="Raible F."/>
            <person name="Bork P."/>
            <person name="Friedrich M."/>
            <person name="Walden K.K."/>
            <person name="Robertson H.M."/>
            <person name="Angeli S."/>
            <person name="Foret S."/>
            <person name="Bucher G."/>
            <person name="Schuetz S."/>
            <person name="Maleszka R."/>
            <person name="Wimmer E.A."/>
            <person name="Beeman R.W."/>
            <person name="Lorenzen M."/>
            <person name="Tomoyasu Y."/>
            <person name="Miller S.C."/>
            <person name="Grossmann D."/>
            <person name="Bucher G."/>
        </authorList>
    </citation>
    <scope>NUCLEOTIDE SEQUENCE [LARGE SCALE GENOMIC DNA]</scope>
    <source>
        <strain evidence="1 2">Georgia GA2</strain>
    </source>
</reference>
<gene>
    <name evidence="1" type="primary">GLEAN_10288</name>
    <name evidence="1" type="ORF">TcasGA2_TC010288</name>
</gene>
<evidence type="ECO:0008006" key="3">
    <source>
        <dbReference type="Google" id="ProtNLM"/>
    </source>
</evidence>
<dbReference type="HOGENOM" id="CLU_1333490_0_0_1"/>